<evidence type="ECO:0000256" key="2">
    <source>
        <dbReference type="SAM" id="MobiDB-lite"/>
    </source>
</evidence>
<feature type="region of interest" description="Disordered" evidence="2">
    <location>
        <begin position="152"/>
        <end position="171"/>
    </location>
</feature>
<evidence type="ECO:0000313" key="3">
    <source>
        <dbReference type="EMBL" id="KAB7507963.1"/>
    </source>
</evidence>
<gene>
    <name evidence="3" type="primary">Spag7</name>
    <name evidence="3" type="ORF">Anas_04393</name>
</gene>
<dbReference type="EMBL" id="SEYY01000124">
    <property type="protein sequence ID" value="KAB7507963.1"/>
    <property type="molecule type" value="Genomic_DNA"/>
</dbReference>
<dbReference type="AlphaFoldDB" id="A0A5N5TP58"/>
<reference evidence="3 4" key="1">
    <citation type="journal article" date="2019" name="PLoS Biol.">
        <title>Sex chromosomes control vertical transmission of feminizing Wolbachia symbionts in an isopod.</title>
        <authorList>
            <person name="Becking T."/>
            <person name="Chebbi M.A."/>
            <person name="Giraud I."/>
            <person name="Moumen B."/>
            <person name="Laverre T."/>
            <person name="Caubet Y."/>
            <person name="Peccoud J."/>
            <person name="Gilbert C."/>
            <person name="Cordaux R."/>
        </authorList>
    </citation>
    <scope>NUCLEOTIDE SEQUENCE [LARGE SCALE GENOMIC DNA]</scope>
    <source>
        <strain evidence="3">ANa2</strain>
        <tissue evidence="3">Whole body excluding digestive tract and cuticle</tissue>
    </source>
</reference>
<keyword evidence="1" id="KW-0175">Coiled coil</keyword>
<feature type="coiled-coil region" evidence="1">
    <location>
        <begin position="18"/>
        <end position="49"/>
    </location>
</feature>
<name>A0A5N5TP58_9CRUS</name>
<protein>
    <submittedName>
        <fullName evidence="3">Sperm-associated antigen 7</fullName>
    </submittedName>
</protein>
<sequence>MDLLDSIMSKMDRPPVISTQQKKLLKEQQKAAEEAKAKEREALKNFRKKVKHLVYNYITLKMILLDRRYGEYNNEFFQDSTRLKMPFEPMDRVGRSIVRDVADVAGLTTHVFGLEEDERWVMAFKKEYPLSEDELNAYRNGVDWDPDKAKEDALQRERQKKEEEERAKKLRKEPVPNKFLEKYERLVGKESGLKAARVLEANNKQFGFVSSEMKKDKRTIEETLADIKRAKKSKMSQETAKD</sequence>
<dbReference type="OrthoDB" id="5979509at2759"/>
<dbReference type="SUPFAM" id="SSF82708">
    <property type="entry name" value="R3H domain"/>
    <property type="match status" value="1"/>
</dbReference>
<dbReference type="PANTHER" id="PTHR13498:SF3">
    <property type="entry name" value="SPERM-ASSOCIATED ANTIGEN 7"/>
    <property type="match status" value="1"/>
</dbReference>
<dbReference type="GO" id="GO:0003676">
    <property type="term" value="F:nucleic acid binding"/>
    <property type="evidence" value="ECO:0007669"/>
    <property type="project" value="InterPro"/>
</dbReference>
<accession>A0A5N5TP58</accession>
<organism evidence="3 4">
    <name type="scientific">Armadillidium nasatum</name>
    <dbReference type="NCBI Taxonomy" id="96803"/>
    <lineage>
        <taxon>Eukaryota</taxon>
        <taxon>Metazoa</taxon>
        <taxon>Ecdysozoa</taxon>
        <taxon>Arthropoda</taxon>
        <taxon>Crustacea</taxon>
        <taxon>Multicrustacea</taxon>
        <taxon>Malacostraca</taxon>
        <taxon>Eumalacostraca</taxon>
        <taxon>Peracarida</taxon>
        <taxon>Isopoda</taxon>
        <taxon>Oniscidea</taxon>
        <taxon>Crinocheta</taxon>
        <taxon>Armadillidiidae</taxon>
        <taxon>Armadillidium</taxon>
    </lineage>
</organism>
<dbReference type="Proteomes" id="UP000326759">
    <property type="component" value="Unassembled WGS sequence"/>
</dbReference>
<keyword evidence="4" id="KW-1185">Reference proteome</keyword>
<dbReference type="PANTHER" id="PTHR13498">
    <property type="entry name" value="SPERM ASSOCIATED ANTIGEN 7"/>
    <property type="match status" value="1"/>
</dbReference>
<dbReference type="InterPro" id="IPR017330">
    <property type="entry name" value="SPAG7"/>
</dbReference>
<comment type="caution">
    <text evidence="3">The sequence shown here is derived from an EMBL/GenBank/DDBJ whole genome shotgun (WGS) entry which is preliminary data.</text>
</comment>
<evidence type="ECO:0000256" key="1">
    <source>
        <dbReference type="SAM" id="Coils"/>
    </source>
</evidence>
<proteinExistence type="predicted"/>
<dbReference type="Gene3D" id="3.30.1370.50">
    <property type="entry name" value="R3H-like domain"/>
    <property type="match status" value="1"/>
</dbReference>
<evidence type="ECO:0000313" key="4">
    <source>
        <dbReference type="Proteomes" id="UP000326759"/>
    </source>
</evidence>
<dbReference type="InterPro" id="IPR036867">
    <property type="entry name" value="R3H_dom_sf"/>
</dbReference>